<evidence type="ECO:0000313" key="6">
    <source>
        <dbReference type="Proteomes" id="UP000800092"/>
    </source>
</evidence>
<dbReference type="FunFam" id="3.40.50.720:FF:000374">
    <property type="entry name" value="3-oxoacyl-(Acyl-carrier-protein) reductase"/>
    <property type="match status" value="1"/>
</dbReference>
<organism evidence="5 6">
    <name type="scientific">Viridothelium virens</name>
    <name type="common">Speckled blister lichen</name>
    <name type="synonym">Trypethelium virens</name>
    <dbReference type="NCBI Taxonomy" id="1048519"/>
    <lineage>
        <taxon>Eukaryota</taxon>
        <taxon>Fungi</taxon>
        <taxon>Dikarya</taxon>
        <taxon>Ascomycota</taxon>
        <taxon>Pezizomycotina</taxon>
        <taxon>Dothideomycetes</taxon>
        <taxon>Dothideomycetes incertae sedis</taxon>
        <taxon>Trypetheliales</taxon>
        <taxon>Trypetheliaceae</taxon>
        <taxon>Viridothelium</taxon>
    </lineage>
</organism>
<evidence type="ECO:0000256" key="2">
    <source>
        <dbReference type="ARBA" id="ARBA00022857"/>
    </source>
</evidence>
<dbReference type="EMBL" id="ML991780">
    <property type="protein sequence ID" value="KAF2237503.1"/>
    <property type="molecule type" value="Genomic_DNA"/>
</dbReference>
<reference evidence="5" key="1">
    <citation type="journal article" date="2020" name="Stud. Mycol.">
        <title>101 Dothideomycetes genomes: a test case for predicting lifestyles and emergence of pathogens.</title>
        <authorList>
            <person name="Haridas S."/>
            <person name="Albert R."/>
            <person name="Binder M."/>
            <person name="Bloem J."/>
            <person name="Labutti K."/>
            <person name="Salamov A."/>
            <person name="Andreopoulos B."/>
            <person name="Baker S."/>
            <person name="Barry K."/>
            <person name="Bills G."/>
            <person name="Bluhm B."/>
            <person name="Cannon C."/>
            <person name="Castanera R."/>
            <person name="Culley D."/>
            <person name="Daum C."/>
            <person name="Ezra D."/>
            <person name="Gonzalez J."/>
            <person name="Henrissat B."/>
            <person name="Kuo A."/>
            <person name="Liang C."/>
            <person name="Lipzen A."/>
            <person name="Lutzoni F."/>
            <person name="Magnuson J."/>
            <person name="Mondo S."/>
            <person name="Nolan M."/>
            <person name="Ohm R."/>
            <person name="Pangilinan J."/>
            <person name="Park H.-J."/>
            <person name="Ramirez L."/>
            <person name="Alfaro M."/>
            <person name="Sun H."/>
            <person name="Tritt A."/>
            <person name="Yoshinaga Y."/>
            <person name="Zwiers L.-H."/>
            <person name="Turgeon B."/>
            <person name="Goodwin S."/>
            <person name="Spatafora J."/>
            <person name="Crous P."/>
            <person name="Grigoriev I."/>
        </authorList>
    </citation>
    <scope>NUCLEOTIDE SEQUENCE</scope>
    <source>
        <strain evidence="5">Tuck. ex Michener</strain>
    </source>
</reference>
<evidence type="ECO:0000313" key="5">
    <source>
        <dbReference type="EMBL" id="KAF2237503.1"/>
    </source>
</evidence>
<evidence type="ECO:0000259" key="4">
    <source>
        <dbReference type="SMART" id="SM00822"/>
    </source>
</evidence>
<dbReference type="PROSITE" id="PS00061">
    <property type="entry name" value="ADH_SHORT"/>
    <property type="match status" value="1"/>
</dbReference>
<feature type="domain" description="Ketoreductase" evidence="4">
    <location>
        <begin position="15"/>
        <end position="198"/>
    </location>
</feature>
<dbReference type="Gene3D" id="3.40.50.720">
    <property type="entry name" value="NAD(P)-binding Rossmann-like Domain"/>
    <property type="match status" value="1"/>
</dbReference>
<sequence>MSDPSACRFPTLSGKVAIVTGSSRGLGVAMALELAKRGAKVAITYTSDKSTEAAEGVVASIKALKNGSDAIQIQADLRLLESPKKIVSETTSAFGGAIDILVNNAGVEVQGSLADLTPEMFASTFDVNVRAVLFLCQAVQPHLRKPGRIINISSVGGRSGFLGFTLYGASKGALEQMTRNLAAELGPAGHTVNAVAPGPTASDMLDGIPKDLVEMQKKATPLENRLGTAEDIALIVAWLAEEQARWVTGQTISASGGLSMY</sequence>
<comment type="similarity">
    <text evidence="1">Belongs to the short-chain dehydrogenases/reductases (SDR) family.</text>
</comment>
<dbReference type="InterPro" id="IPR057326">
    <property type="entry name" value="KR_dom"/>
</dbReference>
<keyword evidence="6" id="KW-1185">Reference proteome</keyword>
<accession>A0A6A6HJ06</accession>
<dbReference type="PRINTS" id="PR00080">
    <property type="entry name" value="SDRFAMILY"/>
</dbReference>
<dbReference type="PANTHER" id="PTHR43639">
    <property type="entry name" value="OXIDOREDUCTASE, SHORT-CHAIN DEHYDROGENASE/REDUCTASE FAMILY (AFU_ORTHOLOGUE AFUA_5G02870)"/>
    <property type="match status" value="1"/>
</dbReference>
<dbReference type="PANTHER" id="PTHR43639:SF1">
    <property type="entry name" value="SHORT-CHAIN DEHYDROGENASE_REDUCTASE FAMILY PROTEIN"/>
    <property type="match status" value="1"/>
</dbReference>
<dbReference type="InterPro" id="IPR020904">
    <property type="entry name" value="Sc_DH/Rdtase_CS"/>
</dbReference>
<keyword evidence="3" id="KW-0560">Oxidoreductase</keyword>
<proteinExistence type="inferred from homology"/>
<protein>
    <submittedName>
        <fullName evidence="5">NAD(P)-binding protein</fullName>
    </submittedName>
</protein>
<dbReference type="PRINTS" id="PR00081">
    <property type="entry name" value="GDHRDH"/>
</dbReference>
<dbReference type="SUPFAM" id="SSF51735">
    <property type="entry name" value="NAD(P)-binding Rossmann-fold domains"/>
    <property type="match status" value="1"/>
</dbReference>
<evidence type="ECO:0000256" key="1">
    <source>
        <dbReference type="ARBA" id="ARBA00006484"/>
    </source>
</evidence>
<dbReference type="AlphaFoldDB" id="A0A6A6HJ06"/>
<keyword evidence="2" id="KW-0521">NADP</keyword>
<dbReference type="GO" id="GO:0016491">
    <property type="term" value="F:oxidoreductase activity"/>
    <property type="evidence" value="ECO:0007669"/>
    <property type="project" value="UniProtKB-KW"/>
</dbReference>
<dbReference type="InterPro" id="IPR036291">
    <property type="entry name" value="NAD(P)-bd_dom_sf"/>
</dbReference>
<dbReference type="SMART" id="SM00822">
    <property type="entry name" value="PKS_KR"/>
    <property type="match status" value="1"/>
</dbReference>
<dbReference type="Pfam" id="PF13561">
    <property type="entry name" value="adh_short_C2"/>
    <property type="match status" value="1"/>
</dbReference>
<gene>
    <name evidence="5" type="ORF">EV356DRAFT_17952</name>
</gene>
<name>A0A6A6HJ06_VIRVR</name>
<dbReference type="InterPro" id="IPR002347">
    <property type="entry name" value="SDR_fam"/>
</dbReference>
<evidence type="ECO:0000256" key="3">
    <source>
        <dbReference type="ARBA" id="ARBA00023002"/>
    </source>
</evidence>
<dbReference type="OrthoDB" id="47007at2759"/>
<dbReference type="Proteomes" id="UP000800092">
    <property type="component" value="Unassembled WGS sequence"/>
</dbReference>